<feature type="domain" description="C2H2-type" evidence="2">
    <location>
        <begin position="81"/>
        <end position="102"/>
    </location>
</feature>
<evidence type="ECO:0000313" key="4">
    <source>
        <dbReference type="Proteomes" id="UP000241462"/>
    </source>
</evidence>
<dbReference type="PANTHER" id="PTHR21354">
    <property type="entry name" value="ZINC FINGER PROTEIN 511"/>
    <property type="match status" value="1"/>
</dbReference>
<dbReference type="InterPro" id="IPR013087">
    <property type="entry name" value="Znf_C2H2_type"/>
</dbReference>
<dbReference type="OrthoDB" id="18440at2759"/>
<dbReference type="PANTHER" id="PTHR21354:SF0">
    <property type="entry name" value="ZINC FINGER PROTEIN 511"/>
    <property type="match status" value="1"/>
</dbReference>
<organism evidence="3 4">
    <name type="scientific">Coniella lustricola</name>
    <dbReference type="NCBI Taxonomy" id="2025994"/>
    <lineage>
        <taxon>Eukaryota</taxon>
        <taxon>Fungi</taxon>
        <taxon>Dikarya</taxon>
        <taxon>Ascomycota</taxon>
        <taxon>Pezizomycotina</taxon>
        <taxon>Sordariomycetes</taxon>
        <taxon>Sordariomycetidae</taxon>
        <taxon>Diaporthales</taxon>
        <taxon>Schizoparmaceae</taxon>
        <taxon>Coniella</taxon>
    </lineage>
</organism>
<evidence type="ECO:0000313" key="3">
    <source>
        <dbReference type="EMBL" id="PSR94635.1"/>
    </source>
</evidence>
<dbReference type="InterPro" id="IPR039258">
    <property type="entry name" value="ZNF511"/>
</dbReference>
<name>A0A2T3AFN3_9PEZI</name>
<sequence length="286" mass="31601">MKRSRDSDEEVNASVYDHQDVAATPVAKMMNLDTTSLEAESSATASTPTIQCSLPGHTPGLPFASYSDYEEHYVKVHTNRCLECTKNFPTSHVLELHICENHDALARIRRERGEPIYACLVETCYQKFTGLGKRQNHLVGTHKYPSNYFFAVTKFGIDGRKSMLVDDARSGRSRSHVARDAKPSNAGVKPTTKDARGSEIPVSKDTTMDEVDTMPAKPQQKVDKERAVIAGSTSPIHRRAEATSGKVTRPAVNTDMDELVGAMSTLRFIPRAVRLGPKTRNDASHQ</sequence>
<keyword evidence="4" id="KW-1185">Reference proteome</keyword>
<feature type="domain" description="C2H2-type" evidence="2">
    <location>
        <begin position="119"/>
        <end position="142"/>
    </location>
</feature>
<dbReference type="Proteomes" id="UP000241462">
    <property type="component" value="Unassembled WGS sequence"/>
</dbReference>
<dbReference type="AlphaFoldDB" id="A0A2T3AFN3"/>
<dbReference type="PROSITE" id="PS00028">
    <property type="entry name" value="ZINC_FINGER_C2H2_1"/>
    <property type="match status" value="2"/>
</dbReference>
<proteinExistence type="predicted"/>
<protein>
    <recommendedName>
        <fullName evidence="2">C2H2-type domain-containing protein</fullName>
    </recommendedName>
</protein>
<feature type="region of interest" description="Disordered" evidence="1">
    <location>
        <begin position="167"/>
        <end position="200"/>
    </location>
</feature>
<dbReference type="EMBL" id="KZ678396">
    <property type="protein sequence ID" value="PSR94635.1"/>
    <property type="molecule type" value="Genomic_DNA"/>
</dbReference>
<evidence type="ECO:0000256" key="1">
    <source>
        <dbReference type="SAM" id="MobiDB-lite"/>
    </source>
</evidence>
<dbReference type="InParanoid" id="A0A2T3AFN3"/>
<gene>
    <name evidence="3" type="ORF">BD289DRAFT_427137</name>
</gene>
<evidence type="ECO:0000259" key="2">
    <source>
        <dbReference type="PROSITE" id="PS00028"/>
    </source>
</evidence>
<reference evidence="3 4" key="1">
    <citation type="journal article" date="2018" name="Mycol. Prog.">
        <title>Coniella lustricola, a new species from submerged detritus.</title>
        <authorList>
            <person name="Raudabaugh D.B."/>
            <person name="Iturriaga T."/>
            <person name="Carver A."/>
            <person name="Mondo S."/>
            <person name="Pangilinan J."/>
            <person name="Lipzen A."/>
            <person name="He G."/>
            <person name="Amirebrahimi M."/>
            <person name="Grigoriev I.V."/>
            <person name="Miller A.N."/>
        </authorList>
    </citation>
    <scope>NUCLEOTIDE SEQUENCE [LARGE SCALE GENOMIC DNA]</scope>
    <source>
        <strain evidence="3 4">B22-T-1</strain>
    </source>
</reference>
<accession>A0A2T3AFN3</accession>